<evidence type="ECO:0000256" key="5">
    <source>
        <dbReference type="ARBA" id="ARBA00023136"/>
    </source>
</evidence>
<comment type="similarity">
    <text evidence="8">Belongs to the glycosyltransferase 2 family. CrtQ subfamily.</text>
</comment>
<evidence type="ECO:0000256" key="6">
    <source>
        <dbReference type="ARBA" id="ARBA00037281"/>
    </source>
</evidence>
<dbReference type="Proteomes" id="UP000552644">
    <property type="component" value="Unassembled WGS sequence"/>
</dbReference>
<gene>
    <name evidence="11" type="ORF">FHS44_000360</name>
</gene>
<keyword evidence="5" id="KW-0472">Membrane</keyword>
<accession>A0A7W7VK78</accession>
<comment type="caution">
    <text evidence="11">The sequence shown here is derived from an EMBL/GenBank/DDBJ whole genome shotgun (WGS) entry which is preliminary data.</text>
</comment>
<keyword evidence="12" id="KW-1185">Reference proteome</keyword>
<dbReference type="GO" id="GO:0005886">
    <property type="term" value="C:plasma membrane"/>
    <property type="evidence" value="ECO:0007669"/>
    <property type="project" value="UniProtKB-SubCell"/>
</dbReference>
<proteinExistence type="inferred from homology"/>
<feature type="domain" description="Glycosyltransferase 2-like" evidence="10">
    <location>
        <begin position="10"/>
        <end position="133"/>
    </location>
</feature>
<sequence>MNSVTSPVVSIVVPAHNEETVLAGNLDRLLADTEPGEFDVIVVANACSDRTAEVAVRPGVRVVETPVSGKANALRLGDELCATFPRIYLDADVELDSGSVRALVAALDQPGVLACAPVPVWDMTGVSWVARRMHKVHNELVAPFRALAGVGVYALTEEGHARVFPIPDVLSDDGWTHGSFAVHERVVVRQATSLVRPARTVSAHLRRRVRVRLGNRQLATLGRSAPEGRLRLGSLGALLTGGKVSPLDAGCYLAVLVMDRAMTRLRSSRGGQVQWGTDVGSRSEAG</sequence>
<keyword evidence="2" id="KW-1003">Cell membrane</keyword>
<evidence type="ECO:0000256" key="9">
    <source>
        <dbReference type="ARBA" id="ARBA00040345"/>
    </source>
</evidence>
<evidence type="ECO:0000256" key="7">
    <source>
        <dbReference type="ARBA" id="ARBA00037904"/>
    </source>
</evidence>
<dbReference type="RefSeq" id="WP_184712081.1">
    <property type="nucleotide sequence ID" value="NZ_JACHJP010000001.1"/>
</dbReference>
<dbReference type="EMBL" id="JACHJP010000001">
    <property type="protein sequence ID" value="MBB4913288.1"/>
    <property type="molecule type" value="Genomic_DNA"/>
</dbReference>
<evidence type="ECO:0000313" key="11">
    <source>
        <dbReference type="EMBL" id="MBB4913288.1"/>
    </source>
</evidence>
<name>A0A7W7VK78_9ACTN</name>
<evidence type="ECO:0000256" key="3">
    <source>
        <dbReference type="ARBA" id="ARBA00022676"/>
    </source>
</evidence>
<dbReference type="InterPro" id="IPR001173">
    <property type="entry name" value="Glyco_trans_2-like"/>
</dbReference>
<organism evidence="11 12">
    <name type="scientific">Streptosporangium saharense</name>
    <dbReference type="NCBI Taxonomy" id="1706840"/>
    <lineage>
        <taxon>Bacteria</taxon>
        <taxon>Bacillati</taxon>
        <taxon>Actinomycetota</taxon>
        <taxon>Actinomycetes</taxon>
        <taxon>Streptosporangiales</taxon>
        <taxon>Streptosporangiaceae</taxon>
        <taxon>Streptosporangium</taxon>
    </lineage>
</organism>
<keyword evidence="3" id="KW-0328">Glycosyltransferase</keyword>
<keyword evidence="4 11" id="KW-0808">Transferase</keyword>
<dbReference type="AlphaFoldDB" id="A0A7W7VK78"/>
<dbReference type="SUPFAM" id="SSF53448">
    <property type="entry name" value="Nucleotide-diphospho-sugar transferases"/>
    <property type="match status" value="1"/>
</dbReference>
<protein>
    <recommendedName>
        <fullName evidence="9">4,4'-diaponeurosporenoate glycosyltransferase</fullName>
    </recommendedName>
</protein>
<dbReference type="PANTHER" id="PTHR43646">
    <property type="entry name" value="GLYCOSYLTRANSFERASE"/>
    <property type="match status" value="1"/>
</dbReference>
<dbReference type="Gene3D" id="3.90.550.10">
    <property type="entry name" value="Spore Coat Polysaccharide Biosynthesis Protein SpsA, Chain A"/>
    <property type="match status" value="1"/>
</dbReference>
<dbReference type="Pfam" id="PF00535">
    <property type="entry name" value="Glycos_transf_2"/>
    <property type="match status" value="1"/>
</dbReference>
<reference evidence="11 12" key="1">
    <citation type="submission" date="2020-08" db="EMBL/GenBank/DDBJ databases">
        <title>Genomic Encyclopedia of Type Strains, Phase III (KMG-III): the genomes of soil and plant-associated and newly described type strains.</title>
        <authorList>
            <person name="Whitman W."/>
        </authorList>
    </citation>
    <scope>NUCLEOTIDE SEQUENCE [LARGE SCALE GENOMIC DNA]</scope>
    <source>
        <strain evidence="11 12">CECT 8840</strain>
    </source>
</reference>
<comment type="function">
    <text evidence="6">Catalyzes the glycosylation of 4,4'-diaponeurosporenoate, i.e. the esterification of glucose at the C1'' position with the carboxyl group of 4,4'-diaponeurosporenic acid, to form glycosyl-4,4'-diaponeurosporenoate. This is a step in the biosynthesis of staphyloxanthin, an orange pigment present in most staphylococci strains.</text>
</comment>
<dbReference type="GO" id="GO:0016757">
    <property type="term" value="F:glycosyltransferase activity"/>
    <property type="evidence" value="ECO:0007669"/>
    <property type="project" value="UniProtKB-KW"/>
</dbReference>
<evidence type="ECO:0000313" key="12">
    <source>
        <dbReference type="Proteomes" id="UP000552644"/>
    </source>
</evidence>
<comment type="pathway">
    <text evidence="7">Carotenoid biosynthesis; staphyloxanthin biosynthesis; staphyloxanthin from farnesyl diphosphate: step 4/5.</text>
</comment>
<evidence type="ECO:0000256" key="1">
    <source>
        <dbReference type="ARBA" id="ARBA00004236"/>
    </source>
</evidence>
<evidence type="ECO:0000259" key="10">
    <source>
        <dbReference type="Pfam" id="PF00535"/>
    </source>
</evidence>
<evidence type="ECO:0000256" key="2">
    <source>
        <dbReference type="ARBA" id="ARBA00022475"/>
    </source>
</evidence>
<comment type="subcellular location">
    <subcellularLocation>
        <location evidence="1">Cell membrane</location>
    </subcellularLocation>
</comment>
<evidence type="ECO:0000256" key="4">
    <source>
        <dbReference type="ARBA" id="ARBA00022679"/>
    </source>
</evidence>
<dbReference type="PANTHER" id="PTHR43646:SF2">
    <property type="entry name" value="GLYCOSYLTRANSFERASE 2-LIKE DOMAIN-CONTAINING PROTEIN"/>
    <property type="match status" value="1"/>
</dbReference>
<evidence type="ECO:0000256" key="8">
    <source>
        <dbReference type="ARBA" id="ARBA00038120"/>
    </source>
</evidence>
<dbReference type="InterPro" id="IPR029044">
    <property type="entry name" value="Nucleotide-diphossugar_trans"/>
</dbReference>